<evidence type="ECO:0000313" key="6">
    <source>
        <dbReference type="Proteomes" id="UP000605970"/>
    </source>
</evidence>
<dbReference type="Proteomes" id="UP000605970">
    <property type="component" value="Unassembled WGS sequence"/>
</dbReference>
<comment type="caution">
    <text evidence="5">The sequence shown here is derived from an EMBL/GenBank/DDBJ whole genome shotgun (WGS) entry which is preliminary data.</text>
</comment>
<dbReference type="PANTHER" id="PTHR45745:SF1">
    <property type="entry name" value="PHOSPHOGLUCOMUTASE 2B-RELATED"/>
    <property type="match status" value="1"/>
</dbReference>
<feature type="region of interest" description="Disordered" evidence="4">
    <location>
        <begin position="34"/>
        <end position="53"/>
    </location>
</feature>
<protein>
    <submittedName>
        <fullName evidence="5">E3_UbLigase_EDD domain-containing protein</fullName>
    </submittedName>
</protein>
<evidence type="ECO:0000256" key="1">
    <source>
        <dbReference type="ARBA" id="ARBA00022723"/>
    </source>
</evidence>
<dbReference type="GO" id="GO:0006166">
    <property type="term" value="P:purine ribonucleoside salvage"/>
    <property type="evidence" value="ECO:0007669"/>
    <property type="project" value="TreeGrafter"/>
</dbReference>
<keyword evidence="1" id="KW-0479">Metal-binding</keyword>
<gene>
    <name evidence="5" type="ORF">Mgra_00008818</name>
</gene>
<dbReference type="OrthoDB" id="8300170at2759"/>
<organism evidence="5 6">
    <name type="scientific">Meloidogyne graminicola</name>
    <dbReference type="NCBI Taxonomy" id="189291"/>
    <lineage>
        <taxon>Eukaryota</taxon>
        <taxon>Metazoa</taxon>
        <taxon>Ecdysozoa</taxon>
        <taxon>Nematoda</taxon>
        <taxon>Chromadorea</taxon>
        <taxon>Rhabditida</taxon>
        <taxon>Tylenchina</taxon>
        <taxon>Tylenchomorpha</taxon>
        <taxon>Tylenchoidea</taxon>
        <taxon>Meloidogynidae</taxon>
        <taxon>Meloidogyninae</taxon>
        <taxon>Meloidogyne</taxon>
    </lineage>
</organism>
<dbReference type="GO" id="GO:0005634">
    <property type="term" value="C:nucleus"/>
    <property type="evidence" value="ECO:0007669"/>
    <property type="project" value="TreeGrafter"/>
</dbReference>
<dbReference type="InterPro" id="IPR036900">
    <property type="entry name" value="A-D-PHexomutase_C_sf"/>
</dbReference>
<dbReference type="EMBL" id="JABEBT010000124">
    <property type="protein sequence ID" value="KAF7630949.1"/>
    <property type="molecule type" value="Genomic_DNA"/>
</dbReference>
<sequence>MIGPLLIVPVAAIWNIIEAFRRKQPIKDVFSTQKWRHKEESKQPRHKDEGRSSQLYSYIDPLSRGTSTKSNRNISGFSFSSRKDHAERYARVTEQLRHWTNQTSKCISESKFIFISDRPKLRKENYDDYDEENDVLSIKNEDWREAQHYKAETSTITHFIENKERTKSNSSDLFFQFVWSFPSVLTNLLKVATICLTNMCGKKANNDIYRNKTKCAKYLSKKTNYYWDIGNQYVWLLRNRVLAFYMKKNELAGFDSSQPNNKAILPLSASSDLITFTLTTGSLITLRASGAEPKIKYYIELKNEPGKTENDLEQIEAELIN</sequence>
<dbReference type="AlphaFoldDB" id="A0A8S9ZEP2"/>
<dbReference type="GO" id="GO:0008973">
    <property type="term" value="F:phosphopentomutase activity"/>
    <property type="evidence" value="ECO:0007669"/>
    <property type="project" value="TreeGrafter"/>
</dbReference>
<dbReference type="GO" id="GO:0046872">
    <property type="term" value="F:metal ion binding"/>
    <property type="evidence" value="ECO:0007669"/>
    <property type="project" value="UniProtKB-KW"/>
</dbReference>
<dbReference type="PANTHER" id="PTHR45745">
    <property type="entry name" value="PHOSPHOMANNOMUTASE 45A"/>
    <property type="match status" value="1"/>
</dbReference>
<accession>A0A8S9ZEP2</accession>
<proteinExistence type="predicted"/>
<evidence type="ECO:0000313" key="5">
    <source>
        <dbReference type="EMBL" id="KAF7630949.1"/>
    </source>
</evidence>
<evidence type="ECO:0000256" key="4">
    <source>
        <dbReference type="SAM" id="MobiDB-lite"/>
    </source>
</evidence>
<feature type="compositionally biased region" description="Basic and acidic residues" evidence="4">
    <location>
        <begin position="37"/>
        <end position="51"/>
    </location>
</feature>
<reference evidence="5" key="1">
    <citation type="journal article" date="2020" name="Ecol. Evol.">
        <title>Genome structure and content of the rice root-knot nematode (Meloidogyne graminicola).</title>
        <authorList>
            <person name="Phan N.T."/>
            <person name="Danchin E.G.J."/>
            <person name="Klopp C."/>
            <person name="Perfus-Barbeoch L."/>
            <person name="Kozlowski D.K."/>
            <person name="Koutsovoulos G.D."/>
            <person name="Lopez-Roques C."/>
            <person name="Bouchez O."/>
            <person name="Zahm M."/>
            <person name="Besnard G."/>
            <person name="Bellafiore S."/>
        </authorList>
    </citation>
    <scope>NUCLEOTIDE SEQUENCE</scope>
    <source>
        <strain evidence="5">VN-18</strain>
    </source>
</reference>
<name>A0A8S9ZEP2_9BILA</name>
<evidence type="ECO:0000256" key="2">
    <source>
        <dbReference type="ARBA" id="ARBA00022842"/>
    </source>
</evidence>
<evidence type="ECO:0000256" key="3">
    <source>
        <dbReference type="ARBA" id="ARBA00023235"/>
    </source>
</evidence>
<keyword evidence="6" id="KW-1185">Reference proteome</keyword>
<keyword evidence="2" id="KW-0460">Magnesium</keyword>
<keyword evidence="3" id="KW-0413">Isomerase</keyword>
<dbReference type="SUPFAM" id="SSF55957">
    <property type="entry name" value="Phosphoglucomutase, C-terminal domain"/>
    <property type="match status" value="1"/>
</dbReference>